<evidence type="ECO:0000313" key="2">
    <source>
        <dbReference type="Proteomes" id="UP000050741"/>
    </source>
</evidence>
<keyword evidence="2" id="KW-1185">Reference proteome</keyword>
<name>A0A183BWF8_GLOPA</name>
<dbReference type="AlphaFoldDB" id="A0A183BWF8"/>
<dbReference type="Proteomes" id="UP000050741">
    <property type="component" value="Unassembled WGS sequence"/>
</dbReference>
<evidence type="ECO:0000313" key="3">
    <source>
        <dbReference type="WBParaSite" id="GPLIN_000494700"/>
    </source>
</evidence>
<reference evidence="3" key="2">
    <citation type="submission" date="2016-06" db="UniProtKB">
        <authorList>
            <consortium name="WormBaseParasite"/>
        </authorList>
    </citation>
    <scope>IDENTIFICATION</scope>
</reference>
<organism evidence="2 3">
    <name type="scientific">Globodera pallida</name>
    <name type="common">Potato cyst nematode worm</name>
    <name type="synonym">Heterodera pallida</name>
    <dbReference type="NCBI Taxonomy" id="36090"/>
    <lineage>
        <taxon>Eukaryota</taxon>
        <taxon>Metazoa</taxon>
        <taxon>Ecdysozoa</taxon>
        <taxon>Nematoda</taxon>
        <taxon>Chromadorea</taxon>
        <taxon>Rhabditida</taxon>
        <taxon>Tylenchina</taxon>
        <taxon>Tylenchomorpha</taxon>
        <taxon>Tylenchoidea</taxon>
        <taxon>Heteroderidae</taxon>
        <taxon>Heteroderinae</taxon>
        <taxon>Globodera</taxon>
    </lineage>
</organism>
<feature type="region of interest" description="Disordered" evidence="1">
    <location>
        <begin position="129"/>
        <end position="164"/>
    </location>
</feature>
<proteinExistence type="predicted"/>
<reference evidence="2" key="1">
    <citation type="submission" date="2014-05" db="EMBL/GenBank/DDBJ databases">
        <title>The genome and life-stage specific transcriptomes of Globodera pallida elucidate key aspects of plant parasitism by a cyst nematode.</title>
        <authorList>
            <person name="Cotton J.A."/>
            <person name="Lilley C.J."/>
            <person name="Jones L.M."/>
            <person name="Kikuchi T."/>
            <person name="Reid A.J."/>
            <person name="Thorpe P."/>
            <person name="Tsai I.J."/>
            <person name="Beasley H."/>
            <person name="Blok V."/>
            <person name="Cock P.J.A."/>
            <person name="Van den Akker S.E."/>
            <person name="Holroyd N."/>
            <person name="Hunt M."/>
            <person name="Mantelin S."/>
            <person name="Naghra H."/>
            <person name="Pain A."/>
            <person name="Palomares-Rius J.E."/>
            <person name="Zarowiecki M."/>
            <person name="Berriman M."/>
            <person name="Jones J.T."/>
            <person name="Urwin P.E."/>
        </authorList>
    </citation>
    <scope>NUCLEOTIDE SEQUENCE [LARGE SCALE GENOMIC DNA]</scope>
    <source>
        <strain evidence="2">Lindley</strain>
    </source>
</reference>
<dbReference type="WBParaSite" id="GPLIN_000494700">
    <property type="protein sequence ID" value="GPLIN_000494700"/>
    <property type="gene ID" value="GPLIN_000494700"/>
</dbReference>
<accession>A0A183BWF8</accession>
<evidence type="ECO:0000256" key="1">
    <source>
        <dbReference type="SAM" id="MobiDB-lite"/>
    </source>
</evidence>
<sequence>MSMESRHRRSVREVQIGWNISDQCDTSVSITTKHQNESSSSADCGRIYSDLFDDANDGDADQNCVVGAAGGPAGTASCSSSTNCWASVKNVSLEEQQEEDDVEDEEEEAAAAVVDDIAVTRTKFNKGQKVGGRVMKGKKRGNCDGQKGLPPIEGQTGVEYRRRG</sequence>
<protein>
    <submittedName>
        <fullName evidence="3">Uncharacterized protein</fullName>
    </submittedName>
</protein>